<feature type="compositionally biased region" description="Basic and acidic residues" evidence="2">
    <location>
        <begin position="262"/>
        <end position="277"/>
    </location>
</feature>
<proteinExistence type="predicted"/>
<evidence type="ECO:0000313" key="4">
    <source>
        <dbReference type="Proteomes" id="UP000186922"/>
    </source>
</evidence>
<protein>
    <submittedName>
        <fullName evidence="3">Uncharacterized protein</fullName>
    </submittedName>
</protein>
<organism evidence="3 4">
    <name type="scientific">Ramazzottius varieornatus</name>
    <name type="common">Water bear</name>
    <name type="synonym">Tardigrade</name>
    <dbReference type="NCBI Taxonomy" id="947166"/>
    <lineage>
        <taxon>Eukaryota</taxon>
        <taxon>Metazoa</taxon>
        <taxon>Ecdysozoa</taxon>
        <taxon>Tardigrada</taxon>
        <taxon>Eutardigrada</taxon>
        <taxon>Parachela</taxon>
        <taxon>Hypsibioidea</taxon>
        <taxon>Ramazzottiidae</taxon>
        <taxon>Ramazzottius</taxon>
    </lineage>
</organism>
<gene>
    <name evidence="3" type="primary">RvY_11174-1</name>
    <name evidence="3" type="synonym">RvY_11174.1</name>
    <name evidence="3" type="ORF">RvY_11174</name>
</gene>
<evidence type="ECO:0000256" key="1">
    <source>
        <dbReference type="SAM" id="Coils"/>
    </source>
</evidence>
<feature type="region of interest" description="Disordered" evidence="2">
    <location>
        <begin position="211"/>
        <end position="277"/>
    </location>
</feature>
<dbReference type="AlphaFoldDB" id="A0A1D1VHP2"/>
<accession>A0A1D1VHP2</accession>
<feature type="region of interest" description="Disordered" evidence="2">
    <location>
        <begin position="28"/>
        <end position="61"/>
    </location>
</feature>
<comment type="caution">
    <text evidence="3">The sequence shown here is derived from an EMBL/GenBank/DDBJ whole genome shotgun (WGS) entry which is preliminary data.</text>
</comment>
<dbReference type="Proteomes" id="UP000186922">
    <property type="component" value="Unassembled WGS sequence"/>
</dbReference>
<keyword evidence="1" id="KW-0175">Coiled coil</keyword>
<evidence type="ECO:0000313" key="3">
    <source>
        <dbReference type="EMBL" id="GAV00306.1"/>
    </source>
</evidence>
<evidence type="ECO:0000256" key="2">
    <source>
        <dbReference type="SAM" id="MobiDB-lite"/>
    </source>
</evidence>
<keyword evidence="4" id="KW-1185">Reference proteome</keyword>
<dbReference type="EMBL" id="BDGG01000006">
    <property type="protein sequence ID" value="GAV00306.1"/>
    <property type="molecule type" value="Genomic_DNA"/>
</dbReference>
<name>A0A1D1VHP2_RAMVA</name>
<dbReference type="OrthoDB" id="10629396at2759"/>
<reference evidence="3 4" key="1">
    <citation type="journal article" date="2016" name="Nat. Commun.">
        <title>Extremotolerant tardigrade genome and improved radiotolerance of human cultured cells by tardigrade-unique protein.</title>
        <authorList>
            <person name="Hashimoto T."/>
            <person name="Horikawa D.D."/>
            <person name="Saito Y."/>
            <person name="Kuwahara H."/>
            <person name="Kozuka-Hata H."/>
            <person name="Shin-I T."/>
            <person name="Minakuchi Y."/>
            <person name="Ohishi K."/>
            <person name="Motoyama A."/>
            <person name="Aizu T."/>
            <person name="Enomoto A."/>
            <person name="Kondo K."/>
            <person name="Tanaka S."/>
            <person name="Hara Y."/>
            <person name="Koshikawa S."/>
            <person name="Sagara H."/>
            <person name="Miura T."/>
            <person name="Yokobori S."/>
            <person name="Miyagawa K."/>
            <person name="Suzuki Y."/>
            <person name="Kubo T."/>
            <person name="Oyama M."/>
            <person name="Kohara Y."/>
            <person name="Fujiyama A."/>
            <person name="Arakawa K."/>
            <person name="Katayama T."/>
            <person name="Toyoda A."/>
            <person name="Kunieda T."/>
        </authorList>
    </citation>
    <scope>NUCLEOTIDE SEQUENCE [LARGE SCALE GENOMIC DNA]</scope>
    <source>
        <strain evidence="3 4">YOKOZUNA-1</strain>
    </source>
</reference>
<sequence>MCMCTTGNNCINATLAGSNPAALPSVGPVNPGAVDSQAADSQADVAANSLSTAPPSGSNTAEQCTSMIVTIVASQVFLRGRKVNMEGEEEFSVDAALGVGSPASVTSGGAAAKFARLQWDEDSQVRLLRQYRTTVEVFAGTDTEMWNDIFQKLRSAGMKLKTARSARDKSTEMIKAFKASNRLDEWKSGDPGTFTEKEQLLVELVNHLKEHEGKRRKKQSVKKVLEDEKQSRKDKKMMDATTFSKRKRRFNGARELTPDPLDGGKSDEEVTNTPERERTSYNHMIRTFLDGSSDVKMKELQLKQEQLEVERGRESCLAEENKMMNDLELKRMEVDKQKDESNRKRDELMAAVMMEGLKGLKKD</sequence>
<feature type="coiled-coil region" evidence="1">
    <location>
        <begin position="317"/>
        <end position="344"/>
    </location>
</feature>
<feature type="compositionally biased region" description="Polar residues" evidence="2">
    <location>
        <begin position="48"/>
        <end position="61"/>
    </location>
</feature>
<feature type="compositionally biased region" description="Low complexity" evidence="2">
    <location>
        <begin position="33"/>
        <end position="47"/>
    </location>
</feature>